<dbReference type="OrthoDB" id="425297at2759"/>
<gene>
    <name evidence="2" type="ORF">C1SCF055_LOCUS20389</name>
</gene>
<name>A0A9P1CLM1_9DINO</name>
<accession>A0A9P1CLM1</accession>
<dbReference type="EMBL" id="CAMXCT010001859">
    <property type="protein sequence ID" value="CAI3993661.1"/>
    <property type="molecule type" value="Genomic_DNA"/>
</dbReference>
<protein>
    <submittedName>
        <fullName evidence="2">Uncharacterized protein</fullName>
    </submittedName>
</protein>
<evidence type="ECO:0000313" key="4">
    <source>
        <dbReference type="Proteomes" id="UP001152797"/>
    </source>
</evidence>
<comment type="caution">
    <text evidence="2">The sequence shown here is derived from an EMBL/GenBank/DDBJ whole genome shotgun (WGS) entry which is preliminary data.</text>
</comment>
<evidence type="ECO:0000256" key="1">
    <source>
        <dbReference type="SAM" id="MobiDB-lite"/>
    </source>
</evidence>
<proteinExistence type="predicted"/>
<reference evidence="2" key="1">
    <citation type="submission" date="2022-10" db="EMBL/GenBank/DDBJ databases">
        <authorList>
            <person name="Chen Y."/>
            <person name="Dougan E. K."/>
            <person name="Chan C."/>
            <person name="Rhodes N."/>
            <person name="Thang M."/>
        </authorList>
    </citation>
    <scope>NUCLEOTIDE SEQUENCE</scope>
</reference>
<evidence type="ECO:0000313" key="3">
    <source>
        <dbReference type="EMBL" id="CAL4780973.1"/>
    </source>
</evidence>
<evidence type="ECO:0000313" key="2">
    <source>
        <dbReference type="EMBL" id="CAI3993661.1"/>
    </source>
</evidence>
<dbReference type="EMBL" id="CAMXCT020001859">
    <property type="protein sequence ID" value="CAL1147036.1"/>
    <property type="molecule type" value="Genomic_DNA"/>
</dbReference>
<dbReference type="EMBL" id="CAMXCT030001859">
    <property type="protein sequence ID" value="CAL4780973.1"/>
    <property type="molecule type" value="Genomic_DNA"/>
</dbReference>
<sequence length="273" mass="30366">MAMGYGDASPVSPRTPGQYAAGFAMGLNESVHDNVFGSPRDSYTDRRCINVDMDLGRGFYRGRSPSPNSPGTKFERLRSLQVLEKPFLDFSLDVVPCRRHSPAPQRHDPRNEILQALDAHEHTAILGRRVPIVRPGGYESVSPRSRRARSRGPPVEGEDSPASPTYEAVSPKRSKAKDDPKRAMQKSIRRLDTAAAKLEKVAKALVEEAQKQPRTETWRNGAWLGALGGNMQFGPVWTWRHSCHYALRAGKTGGVVGRFQCCGCFRVHQHPWP</sequence>
<feature type="region of interest" description="Disordered" evidence="1">
    <location>
        <begin position="130"/>
        <end position="184"/>
    </location>
</feature>
<dbReference type="AlphaFoldDB" id="A0A9P1CLM1"/>
<keyword evidence="4" id="KW-1185">Reference proteome</keyword>
<dbReference type="Proteomes" id="UP001152797">
    <property type="component" value="Unassembled WGS sequence"/>
</dbReference>
<organism evidence="2">
    <name type="scientific">Cladocopium goreaui</name>
    <dbReference type="NCBI Taxonomy" id="2562237"/>
    <lineage>
        <taxon>Eukaryota</taxon>
        <taxon>Sar</taxon>
        <taxon>Alveolata</taxon>
        <taxon>Dinophyceae</taxon>
        <taxon>Suessiales</taxon>
        <taxon>Symbiodiniaceae</taxon>
        <taxon>Cladocopium</taxon>
    </lineage>
</organism>
<reference evidence="3 4" key="2">
    <citation type="submission" date="2024-05" db="EMBL/GenBank/DDBJ databases">
        <authorList>
            <person name="Chen Y."/>
            <person name="Shah S."/>
            <person name="Dougan E. K."/>
            <person name="Thang M."/>
            <person name="Chan C."/>
        </authorList>
    </citation>
    <scope>NUCLEOTIDE SEQUENCE [LARGE SCALE GENOMIC DNA]</scope>
</reference>